<dbReference type="InterPro" id="IPR003715">
    <property type="entry name" value="Poly_export_N"/>
</dbReference>
<evidence type="ECO:0000256" key="11">
    <source>
        <dbReference type="ARBA" id="ARBA00023136"/>
    </source>
</evidence>
<evidence type="ECO:0000259" key="17">
    <source>
        <dbReference type="Pfam" id="PF22461"/>
    </source>
</evidence>
<dbReference type="Gene3D" id="3.30.1950.10">
    <property type="entry name" value="wza like domain"/>
    <property type="match status" value="1"/>
</dbReference>
<comment type="similarity">
    <text evidence="2">Belongs to the BexD/CtrA/VexA family.</text>
</comment>
<evidence type="ECO:0000256" key="14">
    <source>
        <dbReference type="ARBA" id="ARBA00023288"/>
    </source>
</evidence>
<dbReference type="Pfam" id="PF02563">
    <property type="entry name" value="Poly_export"/>
    <property type="match status" value="1"/>
</dbReference>
<keyword evidence="19" id="KW-1185">Reference proteome</keyword>
<dbReference type="PANTHER" id="PTHR33619">
    <property type="entry name" value="POLYSACCHARIDE EXPORT PROTEIN GFCE-RELATED"/>
    <property type="match status" value="1"/>
</dbReference>
<gene>
    <name evidence="18" type="ORF">AACH10_12900</name>
</gene>
<evidence type="ECO:0000313" key="18">
    <source>
        <dbReference type="EMBL" id="MEK8051142.1"/>
    </source>
</evidence>
<keyword evidence="4" id="KW-1134">Transmembrane beta strand</keyword>
<evidence type="ECO:0000259" key="16">
    <source>
        <dbReference type="Pfam" id="PF02563"/>
    </source>
</evidence>
<keyword evidence="13" id="KW-0998">Cell outer membrane</keyword>
<dbReference type="PANTHER" id="PTHR33619:SF3">
    <property type="entry name" value="POLYSACCHARIDE EXPORT PROTEIN GFCE-RELATED"/>
    <property type="match status" value="1"/>
</dbReference>
<keyword evidence="5" id="KW-0762">Sugar transport</keyword>
<name>A0ABU9CKR8_9BURK</name>
<proteinExistence type="inferred from homology"/>
<comment type="subcellular location">
    <subcellularLocation>
        <location evidence="1">Cell outer membrane</location>
        <topology evidence="1">Multi-pass membrane protein</topology>
    </subcellularLocation>
</comment>
<evidence type="ECO:0000256" key="13">
    <source>
        <dbReference type="ARBA" id="ARBA00023237"/>
    </source>
</evidence>
<organism evidence="18 19">
    <name type="scientific">Pseudaquabacterium inlustre</name>
    <dbReference type="NCBI Taxonomy" id="2984192"/>
    <lineage>
        <taxon>Bacteria</taxon>
        <taxon>Pseudomonadati</taxon>
        <taxon>Pseudomonadota</taxon>
        <taxon>Betaproteobacteria</taxon>
        <taxon>Burkholderiales</taxon>
        <taxon>Sphaerotilaceae</taxon>
        <taxon>Pseudaquabacterium</taxon>
    </lineage>
</organism>
<evidence type="ECO:0000256" key="12">
    <source>
        <dbReference type="ARBA" id="ARBA00023139"/>
    </source>
</evidence>
<dbReference type="InterPro" id="IPR054765">
    <property type="entry name" value="SLBB_dom"/>
</dbReference>
<keyword evidence="14" id="KW-0449">Lipoprotein</keyword>
<evidence type="ECO:0000256" key="5">
    <source>
        <dbReference type="ARBA" id="ARBA00022597"/>
    </source>
</evidence>
<keyword evidence="6" id="KW-0812">Transmembrane</keyword>
<evidence type="ECO:0000256" key="1">
    <source>
        <dbReference type="ARBA" id="ARBA00004571"/>
    </source>
</evidence>
<keyword evidence="10" id="KW-0626">Porin</keyword>
<feature type="chain" id="PRO_5047142458" evidence="15">
    <location>
        <begin position="21"/>
        <end position="337"/>
    </location>
</feature>
<feature type="domain" description="SLBB" evidence="17">
    <location>
        <begin position="148"/>
        <end position="226"/>
    </location>
</feature>
<accession>A0ABU9CKR8</accession>
<comment type="caution">
    <text evidence="18">The sequence shown here is derived from an EMBL/GenBank/DDBJ whole genome shotgun (WGS) entry which is preliminary data.</text>
</comment>
<evidence type="ECO:0000256" key="4">
    <source>
        <dbReference type="ARBA" id="ARBA00022452"/>
    </source>
</evidence>
<feature type="signal peptide" evidence="15">
    <location>
        <begin position="1"/>
        <end position="20"/>
    </location>
</feature>
<evidence type="ECO:0000256" key="2">
    <source>
        <dbReference type="ARBA" id="ARBA00009450"/>
    </source>
</evidence>
<protein>
    <submittedName>
        <fullName evidence="18">Polysaccharide biosynthesis/export family protein</fullName>
    </submittedName>
</protein>
<evidence type="ECO:0000256" key="9">
    <source>
        <dbReference type="ARBA" id="ARBA00023065"/>
    </source>
</evidence>
<keyword evidence="7 15" id="KW-0732">Signal</keyword>
<dbReference type="RefSeq" id="WP_341410833.1">
    <property type="nucleotide sequence ID" value="NZ_JBBUTH010000007.1"/>
</dbReference>
<keyword evidence="9" id="KW-0406">Ion transport</keyword>
<reference evidence="18 19" key="1">
    <citation type="submission" date="2024-04" db="EMBL/GenBank/DDBJ databases">
        <title>Novel species of the genus Ideonella isolated from streams.</title>
        <authorList>
            <person name="Lu H."/>
        </authorList>
    </citation>
    <scope>NUCLEOTIDE SEQUENCE [LARGE SCALE GENOMIC DNA]</scope>
    <source>
        <strain evidence="18 19">DXS22W</strain>
    </source>
</reference>
<sequence length="337" mass="35381">MKPLCPLLALALLAAGCSTAPRYQTERGLPDLLAQTTASAPAQSANTLPRLPASAPRPAYRLGAGDELAVTVWGPREVWQDVVPQGGNPSRSQVTVQDDGAIVLPLVRRVAVAGLTVTEALQRIGEAYRGVAGARFQVDAALARARPQTVLVEGAVVRPGQVTLAPEGSTLGEAVVGAAGGLTEAANPARGVLFRGGDQYALDWDTAQQGGSDLHRVALQPADRIYFPPRRVGVVYVFGEVSNPGLYPIPTQGLTVLQALAQAKGPLVPQADQRALVLLRAGDAAEPAIYRFSLEEALAAPEIALLPGDRLFVPATGLTDWERTLRQAVPIFGVIPR</sequence>
<dbReference type="EMBL" id="JBBUTH010000007">
    <property type="protein sequence ID" value="MEK8051142.1"/>
    <property type="molecule type" value="Genomic_DNA"/>
</dbReference>
<keyword evidence="3" id="KW-0813">Transport</keyword>
<evidence type="ECO:0000256" key="7">
    <source>
        <dbReference type="ARBA" id="ARBA00022729"/>
    </source>
</evidence>
<keyword evidence="8" id="KW-0625">Polysaccharide transport</keyword>
<dbReference type="InterPro" id="IPR049712">
    <property type="entry name" value="Poly_export"/>
</dbReference>
<dbReference type="Pfam" id="PF22461">
    <property type="entry name" value="SLBB_2"/>
    <property type="match status" value="2"/>
</dbReference>
<evidence type="ECO:0000256" key="8">
    <source>
        <dbReference type="ARBA" id="ARBA00023047"/>
    </source>
</evidence>
<feature type="domain" description="SLBB" evidence="17">
    <location>
        <begin position="235"/>
        <end position="313"/>
    </location>
</feature>
<keyword evidence="11" id="KW-0472">Membrane</keyword>
<dbReference type="PROSITE" id="PS51257">
    <property type="entry name" value="PROKAR_LIPOPROTEIN"/>
    <property type="match status" value="1"/>
</dbReference>
<evidence type="ECO:0000256" key="10">
    <source>
        <dbReference type="ARBA" id="ARBA00023114"/>
    </source>
</evidence>
<evidence type="ECO:0000313" key="19">
    <source>
        <dbReference type="Proteomes" id="UP001365405"/>
    </source>
</evidence>
<dbReference type="Proteomes" id="UP001365405">
    <property type="component" value="Unassembled WGS sequence"/>
</dbReference>
<evidence type="ECO:0000256" key="15">
    <source>
        <dbReference type="SAM" id="SignalP"/>
    </source>
</evidence>
<evidence type="ECO:0000256" key="6">
    <source>
        <dbReference type="ARBA" id="ARBA00022692"/>
    </source>
</evidence>
<keyword evidence="12" id="KW-0564">Palmitate</keyword>
<feature type="domain" description="Polysaccharide export protein N-terminal" evidence="16">
    <location>
        <begin position="55"/>
        <end position="138"/>
    </location>
</feature>
<dbReference type="Gene3D" id="3.10.560.10">
    <property type="entry name" value="Outer membrane lipoprotein wza domain like"/>
    <property type="match status" value="2"/>
</dbReference>
<evidence type="ECO:0000256" key="3">
    <source>
        <dbReference type="ARBA" id="ARBA00022448"/>
    </source>
</evidence>